<dbReference type="SUPFAM" id="SSF55811">
    <property type="entry name" value="Nudix"/>
    <property type="match status" value="1"/>
</dbReference>
<evidence type="ECO:0000256" key="9">
    <source>
        <dbReference type="ARBA" id="ARBA00022801"/>
    </source>
</evidence>
<proteinExistence type="inferred from homology"/>
<keyword evidence="12" id="KW-0234">DNA repair</keyword>
<dbReference type="Proteomes" id="UP000292087">
    <property type="component" value="Unassembled WGS sequence"/>
</dbReference>
<dbReference type="GO" id="GO:0006298">
    <property type="term" value="P:mismatch repair"/>
    <property type="evidence" value="ECO:0007669"/>
    <property type="project" value="TreeGrafter"/>
</dbReference>
<dbReference type="CDD" id="cd00056">
    <property type="entry name" value="ENDO3c"/>
    <property type="match status" value="1"/>
</dbReference>
<feature type="domain" description="HhH-GPD" evidence="15">
    <location>
        <begin position="41"/>
        <end position="195"/>
    </location>
</feature>
<dbReference type="FunFam" id="1.10.340.30:FF:000002">
    <property type="entry name" value="Adenine DNA glycosylase"/>
    <property type="match status" value="1"/>
</dbReference>
<evidence type="ECO:0000259" key="15">
    <source>
        <dbReference type="SMART" id="SM00478"/>
    </source>
</evidence>
<evidence type="ECO:0000256" key="10">
    <source>
        <dbReference type="ARBA" id="ARBA00023004"/>
    </source>
</evidence>
<dbReference type="SMART" id="SM00478">
    <property type="entry name" value="ENDO3c"/>
    <property type="match status" value="1"/>
</dbReference>
<dbReference type="CDD" id="cd03431">
    <property type="entry name" value="NUDIX_DNA_Glycosylase_C-MutY"/>
    <property type="match status" value="1"/>
</dbReference>
<dbReference type="Pfam" id="PF14815">
    <property type="entry name" value="NUDIX_4"/>
    <property type="match status" value="1"/>
</dbReference>
<evidence type="ECO:0000256" key="2">
    <source>
        <dbReference type="ARBA" id="ARBA00002933"/>
    </source>
</evidence>
<dbReference type="PANTHER" id="PTHR42944:SF1">
    <property type="entry name" value="ADENINE DNA GLYCOSYLASE"/>
    <property type="match status" value="1"/>
</dbReference>
<comment type="function">
    <text evidence="2">Adenine glycosylase active on G-A mispairs. MutY also corrects error-prone DNA synthesis past GO lesions which are due to the oxidatively damaged form of guanine: 7,8-dihydro-8-oxoguanine (8-oxo-dGTP).</text>
</comment>
<evidence type="ECO:0000256" key="14">
    <source>
        <dbReference type="RuleBase" id="RU365096"/>
    </source>
</evidence>
<organism evidence="16 17">
    <name type="scientific">Pseudoxanthomonas winnipegensis</name>
    <dbReference type="NCBI Taxonomy" id="2480810"/>
    <lineage>
        <taxon>Bacteria</taxon>
        <taxon>Pseudomonadati</taxon>
        <taxon>Pseudomonadota</taxon>
        <taxon>Gammaproteobacteria</taxon>
        <taxon>Lysobacterales</taxon>
        <taxon>Lysobacteraceae</taxon>
        <taxon>Pseudoxanthomonas</taxon>
    </lineage>
</organism>
<keyword evidence="13 14" id="KW-0326">Glycosidase</keyword>
<dbReference type="GO" id="GO:0000701">
    <property type="term" value="F:purine-specific mismatch base pair DNA N-glycosylase activity"/>
    <property type="evidence" value="ECO:0007669"/>
    <property type="project" value="UniProtKB-EC"/>
</dbReference>
<comment type="similarity">
    <text evidence="3 14">Belongs to the Nth/MutY family.</text>
</comment>
<dbReference type="PROSITE" id="PS00764">
    <property type="entry name" value="ENDONUCLEASE_III_1"/>
    <property type="match status" value="1"/>
</dbReference>
<dbReference type="GO" id="GO:0046872">
    <property type="term" value="F:metal ion binding"/>
    <property type="evidence" value="ECO:0007669"/>
    <property type="project" value="UniProtKB-UniRule"/>
</dbReference>
<dbReference type="InterPro" id="IPR000445">
    <property type="entry name" value="HhH_motif"/>
</dbReference>
<dbReference type="EMBL" id="SHMF01000006">
    <property type="protein sequence ID" value="TAA31641.1"/>
    <property type="molecule type" value="Genomic_DNA"/>
</dbReference>
<keyword evidence="11" id="KW-0411">Iron-sulfur</keyword>
<comment type="cofactor">
    <cofactor evidence="14">
        <name>[4Fe-4S] cluster</name>
        <dbReference type="ChEBI" id="CHEBI:49883"/>
    </cofactor>
    <text evidence="14">Binds 1 [4Fe-4S] cluster.</text>
</comment>
<dbReference type="NCBIfam" id="TIGR01084">
    <property type="entry name" value="mutY"/>
    <property type="match status" value="1"/>
</dbReference>
<dbReference type="Pfam" id="PF00633">
    <property type="entry name" value="HHH"/>
    <property type="match status" value="1"/>
</dbReference>
<dbReference type="GO" id="GO:0032357">
    <property type="term" value="F:oxidized purine DNA binding"/>
    <property type="evidence" value="ECO:0007669"/>
    <property type="project" value="TreeGrafter"/>
</dbReference>
<dbReference type="GO" id="GO:0035485">
    <property type="term" value="F:adenine/guanine mispair binding"/>
    <property type="evidence" value="ECO:0007669"/>
    <property type="project" value="TreeGrafter"/>
</dbReference>
<evidence type="ECO:0000256" key="6">
    <source>
        <dbReference type="ARBA" id="ARBA00022485"/>
    </source>
</evidence>
<keyword evidence="6" id="KW-0004">4Fe-4S</keyword>
<dbReference type="InterPro" id="IPR004036">
    <property type="entry name" value="Endonuclease-III-like_CS2"/>
</dbReference>
<dbReference type="Pfam" id="PF00730">
    <property type="entry name" value="HhH-GPD"/>
    <property type="match status" value="1"/>
</dbReference>
<keyword evidence="8 14" id="KW-0227">DNA damage</keyword>
<evidence type="ECO:0000313" key="16">
    <source>
        <dbReference type="EMBL" id="TAA31641.1"/>
    </source>
</evidence>
<dbReference type="InterPro" id="IPR044298">
    <property type="entry name" value="MIG/MutY"/>
</dbReference>
<keyword evidence="9" id="KW-0378">Hydrolase</keyword>
<dbReference type="Gene3D" id="3.90.79.10">
    <property type="entry name" value="Nucleoside Triphosphate Pyrophosphohydrolase"/>
    <property type="match status" value="1"/>
</dbReference>
<dbReference type="RefSeq" id="WP_130524792.1">
    <property type="nucleotide sequence ID" value="NZ_SHLZ01000007.1"/>
</dbReference>
<evidence type="ECO:0000256" key="1">
    <source>
        <dbReference type="ARBA" id="ARBA00000843"/>
    </source>
</evidence>
<evidence type="ECO:0000256" key="5">
    <source>
        <dbReference type="ARBA" id="ARBA00022023"/>
    </source>
</evidence>
<dbReference type="Gene3D" id="1.10.1670.10">
    <property type="entry name" value="Helix-hairpin-Helix base-excision DNA repair enzymes (C-terminal)"/>
    <property type="match status" value="1"/>
</dbReference>
<dbReference type="InterPro" id="IPR005760">
    <property type="entry name" value="A/G_AdeGlyc_MutY"/>
</dbReference>
<protein>
    <recommendedName>
        <fullName evidence="5 14">Adenine DNA glycosylase</fullName>
        <ecNumber evidence="4 14">3.2.2.31</ecNumber>
    </recommendedName>
</protein>
<evidence type="ECO:0000256" key="8">
    <source>
        <dbReference type="ARBA" id="ARBA00022763"/>
    </source>
</evidence>
<evidence type="ECO:0000256" key="11">
    <source>
        <dbReference type="ARBA" id="ARBA00023014"/>
    </source>
</evidence>
<dbReference type="GO" id="GO:0051539">
    <property type="term" value="F:4 iron, 4 sulfur cluster binding"/>
    <property type="evidence" value="ECO:0007669"/>
    <property type="project" value="UniProtKB-UniRule"/>
</dbReference>
<dbReference type="InterPro" id="IPR029119">
    <property type="entry name" value="MutY_C"/>
</dbReference>
<name>A0A4Q8LNT8_9GAMM</name>
<evidence type="ECO:0000256" key="12">
    <source>
        <dbReference type="ARBA" id="ARBA00023204"/>
    </source>
</evidence>
<dbReference type="InterPro" id="IPR023170">
    <property type="entry name" value="HhH_base_excis_C"/>
</dbReference>
<dbReference type="InterPro" id="IPR003265">
    <property type="entry name" value="HhH-GPD_domain"/>
</dbReference>
<dbReference type="InterPro" id="IPR004035">
    <property type="entry name" value="Endouclease-III_FeS-bd_BS"/>
</dbReference>
<evidence type="ECO:0000256" key="13">
    <source>
        <dbReference type="ARBA" id="ARBA00023295"/>
    </source>
</evidence>
<dbReference type="InterPro" id="IPR011257">
    <property type="entry name" value="DNA_glycosylase"/>
</dbReference>
<evidence type="ECO:0000313" key="17">
    <source>
        <dbReference type="Proteomes" id="UP000292087"/>
    </source>
</evidence>
<keyword evidence="7" id="KW-0479">Metal-binding</keyword>
<comment type="catalytic activity">
    <reaction evidence="1 14">
        <text>Hydrolyzes free adenine bases from 7,8-dihydro-8-oxoguanine:adenine mismatched double-stranded DNA, leaving an apurinic site.</text>
        <dbReference type="EC" id="3.2.2.31"/>
    </reaction>
</comment>
<dbReference type="GO" id="GO:0006284">
    <property type="term" value="P:base-excision repair"/>
    <property type="evidence" value="ECO:0007669"/>
    <property type="project" value="UniProtKB-UniRule"/>
</dbReference>
<evidence type="ECO:0000256" key="3">
    <source>
        <dbReference type="ARBA" id="ARBA00008343"/>
    </source>
</evidence>
<dbReference type="EC" id="3.2.2.31" evidence="4 14"/>
<comment type="caution">
    <text evidence="16">The sequence shown here is derived from an EMBL/GenBank/DDBJ whole genome shotgun (WGS) entry which is preliminary data.</text>
</comment>
<keyword evidence="10 14" id="KW-0408">Iron</keyword>
<dbReference type="PROSITE" id="PS01155">
    <property type="entry name" value="ENDONUCLEASE_III_2"/>
    <property type="match status" value="1"/>
</dbReference>
<dbReference type="AlphaFoldDB" id="A0A4Q8LNT8"/>
<dbReference type="SUPFAM" id="SSF48150">
    <property type="entry name" value="DNA-glycosylase"/>
    <property type="match status" value="1"/>
</dbReference>
<dbReference type="GO" id="GO:0034039">
    <property type="term" value="F:8-oxo-7,8-dihydroguanine DNA N-glycosylase activity"/>
    <property type="evidence" value="ECO:0007669"/>
    <property type="project" value="TreeGrafter"/>
</dbReference>
<dbReference type="Gene3D" id="1.10.340.30">
    <property type="entry name" value="Hypothetical protein, domain 2"/>
    <property type="match status" value="1"/>
</dbReference>
<evidence type="ECO:0000256" key="7">
    <source>
        <dbReference type="ARBA" id="ARBA00022723"/>
    </source>
</evidence>
<dbReference type="PANTHER" id="PTHR42944">
    <property type="entry name" value="ADENINE DNA GLYCOSYLASE"/>
    <property type="match status" value="1"/>
</dbReference>
<evidence type="ECO:0000256" key="4">
    <source>
        <dbReference type="ARBA" id="ARBA00012045"/>
    </source>
</evidence>
<sequence>MSQPIDTFATPLLTWFDQHGRHDLPWQHPRTPYRVWLSEIMLQQTQVRVVIPYFERFLQAFPTLPDLAAASSDEVMAQWAGLGYYARARNLHAAAKRCVELHGGELPRDFEALHALPGIGRSTAGAILSQAWNDRFAIMDGNVKRVLARVHGIAGWPGLPAIEKQLWALAVEHVQHVPQGRLADYTQAQMDFGATLCTRANPACLLCPVNPQCVAFRDGLTEALPTPKPGKPLPERSAVMLMAFDAQGRVLLQRRPPVGIWSGLWSLPQADDTTAARAWFDAHLAGDFDAADELPDTPHTFTHYRLHMQPLRWKRLSPRDAVGDNADLRWVAPAELTTLGLPAPIRKLLDA</sequence>
<reference evidence="16 17" key="1">
    <citation type="submission" date="2019-02" db="EMBL/GenBank/DDBJ databases">
        <title>WGS of Pseudoxanthomonas species novum from clinical isolates.</title>
        <authorList>
            <person name="Bernier A.-M."/>
            <person name="Bernard K."/>
            <person name="Vachon A."/>
        </authorList>
    </citation>
    <scope>NUCLEOTIDE SEQUENCE [LARGE SCALE GENOMIC DNA]</scope>
    <source>
        <strain evidence="16 17">NML140781</strain>
    </source>
</reference>
<accession>A0A4Q8LNT8</accession>
<gene>
    <name evidence="16" type="primary">mutY</name>
    <name evidence="16" type="ORF">EA656_17535</name>
</gene>
<dbReference type="InterPro" id="IPR015797">
    <property type="entry name" value="NUDIX_hydrolase-like_dom_sf"/>
</dbReference>